<dbReference type="RefSeq" id="XP_013773403.1">
    <property type="nucleotide sequence ID" value="XM_013917949.2"/>
</dbReference>
<dbReference type="Pfam" id="PF08389">
    <property type="entry name" value="Xpo1"/>
    <property type="match status" value="1"/>
</dbReference>
<keyword evidence="3" id="KW-1185">Reference proteome</keyword>
<dbReference type="PANTHER" id="PTHR11223:SF3">
    <property type="entry name" value="EXPORTIN-5"/>
    <property type="match status" value="1"/>
</dbReference>
<dbReference type="PANTHER" id="PTHR11223">
    <property type="entry name" value="EXPORTIN 1/5"/>
    <property type="match status" value="1"/>
</dbReference>
<sequence length="1201" mass="136537">MEDEIKCAAEKLVSAIDIHMNPYVSQNEREEAYKICEDFKENSPLCVQCGLQLTNKGYSSVVRHFGLQLIEHVIKFKWNGMTQEEKVFIKDSAMQLLATGTEHILVEHSHIKFALSRIIVEMVKREWPQHWPSFLQEMYELSAIGETQKELVLLIFLRLAEDIVAFQSIQNQRRRQIYQAMTLDLNNIITFFLQTLQSHYQMYVEMRQADKKEEMMVHCRVVEATLMTLAGFVEWVPISQITKENNILFPILSLLLESQLQLYAAECLLLIVSRKGKIEERKPLLVLFEEDAMSVIFSAASAAALAPLEEQHYVFLKKLCQVLTGLGSQLCLLWGTIENFVPPKAFPTYLSCIVAFTSHASQVLSSYTQTLWATFFRHRSISQNPCLQAVLSKVVESDIEKLMKVGFPSGNNSLSCEYSRIDFHKDEDYHSFYIRYRAEVTEALRWATILNPTMLFGYASQWLTNQLQKPIDVGAGSDNGFCHTSSPSYIQWSALALFLECVLSRILASDKPKPSAEEGIILLKAVLNYDTQDPLILSSVLSCISALFVFLTLAPDDILPAVLDKIFSAVVFNFPGQTKATRSKAIKNVRRHACSSLVKICKQHPKLLLPAFQQMYTQVKNLCQDPDQLSQLEKCTLLEALVLISNEFHNYNQQLDFLKEIFNPVSSIWLSSELQEAFFSVETFMSHIGLDRPPVEPGSDDIMGINRSQIIYCVSTILGVIKRSRWPDDFEVAKKGGFLHEFGSETGLHFRNPATPYVSMLLERLFSLIGVLNSLWRPDALSKIHSEFATANDMLEVEKQNILGQNPQCLDFSDNPAMKQPPERMKHFMSTVHETCYHILGNSGPSLGADFYAIPNLAAAIVSSVFADLNNVPDYRLRPVIRIFMKPFIQHCPPQFYQTALIPVLEVLCPLMFQRLSTKWEQFKQRYGTSSGYEEEMTESQEVLDDQVNRQVTREYVDLLDVILHGKKISNEQVSELMEEETETSKPASPTDGLSELGISVIRTETVCPSIVMTICDALHWLDTTTCLKSVQLCTPVLKQLLSDSIIQQPEEAFYILHSVLKGLQELGEHEANQALLLGLGLQTYETLRPVFPTLQTVLSQVTGCTQKDLQSFDEKILQTSSGKITEKRKKDIFRKLVSDIIGTNIGQQFKKEVHIKNLPPLFCWPRKNNLPLDDLEKYNMGLCELFQPDQQQKKNAFSTS</sequence>
<dbReference type="InterPro" id="IPR045478">
    <property type="entry name" value="Exportin-5_C"/>
</dbReference>
<dbReference type="Gene3D" id="1.25.10.10">
    <property type="entry name" value="Leucine-rich Repeat Variant"/>
    <property type="match status" value="1"/>
</dbReference>
<dbReference type="InterPro" id="IPR001494">
    <property type="entry name" value="Importin-beta_N"/>
</dbReference>
<comment type="similarity">
    <text evidence="1">Belongs to the exportin family.</text>
</comment>
<dbReference type="InterPro" id="IPR016024">
    <property type="entry name" value="ARM-type_fold"/>
</dbReference>
<evidence type="ECO:0000259" key="2">
    <source>
        <dbReference type="SMART" id="SM00913"/>
    </source>
</evidence>
<dbReference type="SMART" id="SM00913">
    <property type="entry name" value="IBN_N"/>
    <property type="match status" value="1"/>
</dbReference>
<name>A0ABM1B2E1_LIMPO</name>
<reference evidence="4" key="1">
    <citation type="submission" date="2025-08" db="UniProtKB">
        <authorList>
            <consortium name="RefSeq"/>
        </authorList>
    </citation>
    <scope>IDENTIFICATION</scope>
    <source>
        <tissue evidence="4">Muscle</tissue>
    </source>
</reference>
<dbReference type="InterPro" id="IPR045065">
    <property type="entry name" value="XPO1/5"/>
</dbReference>
<dbReference type="SUPFAM" id="SSF48371">
    <property type="entry name" value="ARM repeat"/>
    <property type="match status" value="1"/>
</dbReference>
<dbReference type="Pfam" id="PF19273">
    <property type="entry name" value="Exportin-5"/>
    <property type="match status" value="1"/>
</dbReference>
<dbReference type="Pfam" id="PF03810">
    <property type="entry name" value="IBN_N"/>
    <property type="match status" value="1"/>
</dbReference>
<proteinExistence type="inferred from homology"/>
<evidence type="ECO:0000313" key="4">
    <source>
        <dbReference type="RefSeq" id="XP_013773403.1"/>
    </source>
</evidence>
<protein>
    <submittedName>
        <fullName evidence="4">Exportin-5-like</fullName>
    </submittedName>
</protein>
<gene>
    <name evidence="4" type="primary">LOC106458435</name>
</gene>
<accession>A0ABM1B2E1</accession>
<evidence type="ECO:0000256" key="1">
    <source>
        <dbReference type="ARBA" id="ARBA00009466"/>
    </source>
</evidence>
<evidence type="ECO:0000313" key="3">
    <source>
        <dbReference type="Proteomes" id="UP000694941"/>
    </source>
</evidence>
<dbReference type="Proteomes" id="UP000694941">
    <property type="component" value="Unplaced"/>
</dbReference>
<feature type="domain" description="Importin N-terminal" evidence="2">
    <location>
        <begin position="32"/>
        <end position="99"/>
    </location>
</feature>
<dbReference type="GeneID" id="106458435"/>
<dbReference type="InterPro" id="IPR011989">
    <property type="entry name" value="ARM-like"/>
</dbReference>
<organism evidence="3 4">
    <name type="scientific">Limulus polyphemus</name>
    <name type="common">Atlantic horseshoe crab</name>
    <dbReference type="NCBI Taxonomy" id="6850"/>
    <lineage>
        <taxon>Eukaryota</taxon>
        <taxon>Metazoa</taxon>
        <taxon>Ecdysozoa</taxon>
        <taxon>Arthropoda</taxon>
        <taxon>Chelicerata</taxon>
        <taxon>Merostomata</taxon>
        <taxon>Xiphosura</taxon>
        <taxon>Limulidae</taxon>
        <taxon>Limulus</taxon>
    </lineage>
</organism>
<dbReference type="InterPro" id="IPR013598">
    <property type="entry name" value="Exportin-1/Importin-b-like"/>
</dbReference>